<dbReference type="InterPro" id="IPR052728">
    <property type="entry name" value="O2_lipid_transport_reg"/>
</dbReference>
<dbReference type="EMBL" id="CAXKWB010004060">
    <property type="protein sequence ID" value="CAL4071880.1"/>
    <property type="molecule type" value="Genomic_DNA"/>
</dbReference>
<keyword evidence="2" id="KW-0812">Transmembrane</keyword>
<name>A0AAV2Q558_MEGNR</name>
<accession>A0AAV2Q558</accession>
<feature type="region of interest" description="Disordered" evidence="1">
    <location>
        <begin position="266"/>
        <end position="296"/>
    </location>
</feature>
<evidence type="ECO:0000313" key="5">
    <source>
        <dbReference type="Proteomes" id="UP001497623"/>
    </source>
</evidence>
<evidence type="ECO:0000256" key="1">
    <source>
        <dbReference type="SAM" id="MobiDB-lite"/>
    </source>
</evidence>
<dbReference type="PANTHER" id="PTHR11161">
    <property type="entry name" value="O-ACYLTRANSFERASE"/>
    <property type="match status" value="1"/>
</dbReference>
<organism evidence="4 5">
    <name type="scientific">Meganyctiphanes norvegica</name>
    <name type="common">Northern krill</name>
    <name type="synonym">Thysanopoda norvegica</name>
    <dbReference type="NCBI Taxonomy" id="48144"/>
    <lineage>
        <taxon>Eukaryota</taxon>
        <taxon>Metazoa</taxon>
        <taxon>Ecdysozoa</taxon>
        <taxon>Arthropoda</taxon>
        <taxon>Crustacea</taxon>
        <taxon>Multicrustacea</taxon>
        <taxon>Malacostraca</taxon>
        <taxon>Eumalacostraca</taxon>
        <taxon>Eucarida</taxon>
        <taxon>Euphausiacea</taxon>
        <taxon>Euphausiidae</taxon>
        <taxon>Meganyctiphanes</taxon>
    </lineage>
</organism>
<feature type="transmembrane region" description="Helical" evidence="2">
    <location>
        <begin position="224"/>
        <end position="249"/>
    </location>
</feature>
<dbReference type="Pfam" id="PF01757">
    <property type="entry name" value="Acyl_transf_3"/>
    <property type="match status" value="1"/>
</dbReference>
<dbReference type="AlphaFoldDB" id="A0AAV2Q558"/>
<dbReference type="PANTHER" id="PTHR11161:SF0">
    <property type="entry name" value="O-ACYLTRANSFERASE LIKE PROTEIN"/>
    <property type="match status" value="1"/>
</dbReference>
<evidence type="ECO:0000313" key="4">
    <source>
        <dbReference type="EMBL" id="CAL4071880.1"/>
    </source>
</evidence>
<keyword evidence="2" id="KW-0472">Membrane</keyword>
<dbReference type="Proteomes" id="UP001497623">
    <property type="component" value="Unassembled WGS sequence"/>
</dbReference>
<feature type="transmembrane region" description="Helical" evidence="2">
    <location>
        <begin position="13"/>
        <end position="29"/>
    </location>
</feature>
<feature type="transmembrane region" description="Helical" evidence="2">
    <location>
        <begin position="81"/>
        <end position="98"/>
    </location>
</feature>
<sequence>QCLGQTWYTSVDMQMYVMLPIMFFPIMYYEKIGLIWLAFMTLVSFAIPTVINHVYQFPLGSLVIPQDKMEDFYFFLYEGPWSRFSPYLIGLFTGYIIYKTANKKVTMTMWQVVLGWVLSAGIGLLVIYGGYPYNSLDIETFAQNRVPTQAISDVYNGFNRGAWGLALMWLVLACHYGYGGLVNSFLAHPSWQPMSRLTYGMFLVSITIQSLIIGSQYSQEYYDHLTVIIITCGTLFICACGACVLSLLVEGPVLGLEKLLFTKQDKKKKDSPVNEEEVNKTHDILNVEAPVGDKLN</sequence>
<feature type="non-terminal residue" evidence="4">
    <location>
        <position position="1"/>
    </location>
</feature>
<evidence type="ECO:0000259" key="3">
    <source>
        <dbReference type="Pfam" id="PF01757"/>
    </source>
</evidence>
<keyword evidence="2" id="KW-1133">Transmembrane helix</keyword>
<proteinExistence type="predicted"/>
<dbReference type="GO" id="GO:0016747">
    <property type="term" value="F:acyltransferase activity, transferring groups other than amino-acyl groups"/>
    <property type="evidence" value="ECO:0007669"/>
    <property type="project" value="InterPro"/>
</dbReference>
<feature type="domain" description="Acyltransferase 3" evidence="3">
    <location>
        <begin position="2"/>
        <end position="239"/>
    </location>
</feature>
<comment type="caution">
    <text evidence="4">The sequence shown here is derived from an EMBL/GenBank/DDBJ whole genome shotgun (WGS) entry which is preliminary data.</text>
</comment>
<feature type="transmembrane region" description="Helical" evidence="2">
    <location>
        <begin position="198"/>
        <end position="218"/>
    </location>
</feature>
<dbReference type="InterPro" id="IPR002656">
    <property type="entry name" value="Acyl_transf_3_dom"/>
</dbReference>
<feature type="transmembrane region" description="Helical" evidence="2">
    <location>
        <begin position="110"/>
        <end position="131"/>
    </location>
</feature>
<feature type="transmembrane region" description="Helical" evidence="2">
    <location>
        <begin position="162"/>
        <end position="186"/>
    </location>
</feature>
<protein>
    <recommendedName>
        <fullName evidence="3">Acyltransferase 3 domain-containing protein</fullName>
    </recommendedName>
</protein>
<feature type="compositionally biased region" description="Basic and acidic residues" evidence="1">
    <location>
        <begin position="266"/>
        <end position="285"/>
    </location>
</feature>
<reference evidence="4 5" key="1">
    <citation type="submission" date="2024-05" db="EMBL/GenBank/DDBJ databases">
        <authorList>
            <person name="Wallberg A."/>
        </authorList>
    </citation>
    <scope>NUCLEOTIDE SEQUENCE [LARGE SCALE GENOMIC DNA]</scope>
</reference>
<keyword evidence="5" id="KW-1185">Reference proteome</keyword>
<gene>
    <name evidence="4" type="ORF">MNOR_LOCUS8676</name>
</gene>
<feature type="transmembrane region" description="Helical" evidence="2">
    <location>
        <begin position="34"/>
        <end position="55"/>
    </location>
</feature>
<evidence type="ECO:0000256" key="2">
    <source>
        <dbReference type="SAM" id="Phobius"/>
    </source>
</evidence>